<proteinExistence type="predicted"/>
<name>A0A1S2XGB8_CICAR</name>
<dbReference type="STRING" id="3827.A0A1S2XGB8"/>
<dbReference type="SUPFAM" id="SSF53098">
    <property type="entry name" value="Ribonuclease H-like"/>
    <property type="match status" value="1"/>
</dbReference>
<dbReference type="PANTHER" id="PTHR11697:SF230">
    <property type="entry name" value="ZINC FINGER, MYM DOMAIN CONTAINING 1"/>
    <property type="match status" value="1"/>
</dbReference>
<feature type="non-terminal residue" evidence="3">
    <location>
        <position position="1"/>
    </location>
</feature>
<dbReference type="GeneID" id="101497900"/>
<reference evidence="2" key="1">
    <citation type="journal article" date="2013" name="Nat. Biotechnol.">
        <title>Draft genome sequence of chickpea (Cicer arietinum) provides a resource for trait improvement.</title>
        <authorList>
            <person name="Varshney R.K."/>
            <person name="Song C."/>
            <person name="Saxena R.K."/>
            <person name="Azam S."/>
            <person name="Yu S."/>
            <person name="Sharpe A.G."/>
            <person name="Cannon S."/>
            <person name="Baek J."/>
            <person name="Rosen B.D."/>
            <person name="Tar'an B."/>
            <person name="Millan T."/>
            <person name="Zhang X."/>
            <person name="Ramsay L.D."/>
            <person name="Iwata A."/>
            <person name="Wang Y."/>
            <person name="Nelson W."/>
            <person name="Farmer A.D."/>
            <person name="Gaur P.M."/>
            <person name="Soderlund C."/>
            <person name="Penmetsa R.V."/>
            <person name="Xu C."/>
            <person name="Bharti A.K."/>
            <person name="He W."/>
            <person name="Winter P."/>
            <person name="Zhao S."/>
            <person name="Hane J.K."/>
            <person name="Carrasquilla-Garcia N."/>
            <person name="Condie J.A."/>
            <person name="Upadhyaya H.D."/>
            <person name="Luo M.C."/>
            <person name="Thudi M."/>
            <person name="Gowda C.L."/>
            <person name="Singh N.P."/>
            <person name="Lichtenzveig J."/>
            <person name="Gali K.K."/>
            <person name="Rubio J."/>
            <person name="Nadarajan N."/>
            <person name="Dolezel J."/>
            <person name="Bansal K.C."/>
            <person name="Xu X."/>
            <person name="Edwards D."/>
            <person name="Zhang G."/>
            <person name="Kahl G."/>
            <person name="Gil J."/>
            <person name="Singh K.B."/>
            <person name="Datta S.K."/>
            <person name="Jackson S.A."/>
            <person name="Wang J."/>
            <person name="Cook D.R."/>
        </authorList>
    </citation>
    <scope>NUCLEOTIDE SEQUENCE [LARGE SCALE GENOMIC DNA]</scope>
    <source>
        <strain evidence="2">cv. CDC Frontier</strain>
    </source>
</reference>
<organism evidence="2 3">
    <name type="scientific">Cicer arietinum</name>
    <name type="common">Chickpea</name>
    <name type="synonym">Garbanzo</name>
    <dbReference type="NCBI Taxonomy" id="3827"/>
    <lineage>
        <taxon>Eukaryota</taxon>
        <taxon>Viridiplantae</taxon>
        <taxon>Streptophyta</taxon>
        <taxon>Embryophyta</taxon>
        <taxon>Tracheophyta</taxon>
        <taxon>Spermatophyta</taxon>
        <taxon>Magnoliopsida</taxon>
        <taxon>eudicotyledons</taxon>
        <taxon>Gunneridae</taxon>
        <taxon>Pentapetalae</taxon>
        <taxon>rosids</taxon>
        <taxon>fabids</taxon>
        <taxon>Fabales</taxon>
        <taxon>Fabaceae</taxon>
        <taxon>Papilionoideae</taxon>
        <taxon>50 kb inversion clade</taxon>
        <taxon>NPAAA clade</taxon>
        <taxon>Hologalegina</taxon>
        <taxon>IRL clade</taxon>
        <taxon>Cicereae</taxon>
        <taxon>Cicer</taxon>
    </lineage>
</organism>
<accession>A0A1S2XGB8</accession>
<dbReference type="InterPro" id="IPR012337">
    <property type="entry name" value="RNaseH-like_sf"/>
</dbReference>
<protein>
    <submittedName>
        <fullName evidence="3">Zinc finger MYM-type protein 1-like</fullName>
    </submittedName>
</protein>
<dbReference type="Pfam" id="PF05699">
    <property type="entry name" value="Dimer_Tnp_hAT"/>
    <property type="match status" value="1"/>
</dbReference>
<dbReference type="SMART" id="SM00597">
    <property type="entry name" value="ZnF_TTF"/>
    <property type="match status" value="1"/>
</dbReference>
<dbReference type="PANTHER" id="PTHR11697">
    <property type="entry name" value="GENERAL TRANSCRIPTION FACTOR 2-RELATED ZINC FINGER PROTEIN"/>
    <property type="match status" value="1"/>
</dbReference>
<sequence length="812" mass="94000">IDSFFKRKFCDGERDEEIITSTSETISENPRIEENNIRLSKVPRVFEDDFEKCLERDPGKRPQIWQYPPNKLDAIRKAYLKFGPYQINLKEYPLSGNEVHPRRFQYAWFNIFSSWLEYSPSKDAAYCLPCYLFSKRPTGRPGSDVFIGTGFRNWKKVKNGKFCAFLKHIGMDPCSPHNNAMKACLDLLNQDGHIRNTFQVQSSEQILKNRIRLKTSIDTVRWLTLQACAFRGHDETSGSRNQGNFLQLIKLLATYNDEVAKVVLENAPYNSKYTSHQIQKEILHILSSRVRKHICEEIGDSKFCIVVDEARDESKREQMSLVLRFVDKVGLIQERFFFVAHVKDTTTLTLKEKVCDILSRHNLDVSNMRGQGYDGASNMRGEWNGLQALFMKDCPYAYYVHCFAHRLQLALVSASREIVPIHKFFEKLTFVVNVVCSSTKRHDELQAAQLEEIAHLLEIDEIVTGKGINQIGTLKRAGDTRWGSHFSSICSLINMYEATCIVLKKITNERASYSTRGDADSAYNYLKAFDFIFILHLMKKIMGITDILCQALQQQSQDIVNAMCLVGTTKYLIQVLREDGWDALFTEVKNFCEKHDIEIPDLNDVHSTTKFGRSRLQQGQVTIEHYFRVEIFFTAIDQQLQELNNRFSEQAIDLLTLSCALTPKDNYKSFNIEKICTLVEKYYPVDFNMQEKINLKFQLQHFLIDARQDLNLKNLSTIQELCSCLIATEKTQNFYLIDRLLRLIMTLPVSTATTERSFSAMKIIKSRLRNKMEDDFLADTMTIYIEREIVASITSESIIDDFKLIKERRALL</sequence>
<dbReference type="eggNOG" id="ENOG502QWCA">
    <property type="taxonomic scope" value="Eukaryota"/>
</dbReference>
<evidence type="ECO:0000313" key="2">
    <source>
        <dbReference type="Proteomes" id="UP000087171"/>
    </source>
</evidence>
<dbReference type="PaxDb" id="3827-XP_004488955.1"/>
<dbReference type="KEGG" id="cam:101497900"/>
<dbReference type="GO" id="GO:0046983">
    <property type="term" value="F:protein dimerization activity"/>
    <property type="evidence" value="ECO:0007669"/>
    <property type="project" value="InterPro"/>
</dbReference>
<evidence type="ECO:0000259" key="1">
    <source>
        <dbReference type="SMART" id="SM00597"/>
    </source>
</evidence>
<reference evidence="3" key="2">
    <citation type="submission" date="2025-08" db="UniProtKB">
        <authorList>
            <consortium name="RefSeq"/>
        </authorList>
    </citation>
    <scope>IDENTIFICATION</scope>
    <source>
        <tissue evidence="3">Etiolated seedlings</tissue>
    </source>
</reference>
<gene>
    <name evidence="3" type="primary">LOC101497900</name>
</gene>
<keyword evidence="2" id="KW-1185">Reference proteome</keyword>
<dbReference type="RefSeq" id="XP_004488955.1">
    <property type="nucleotide sequence ID" value="XM_004488898.1"/>
</dbReference>
<feature type="domain" description="TTF-type" evidence="1">
    <location>
        <begin position="100"/>
        <end position="200"/>
    </location>
</feature>
<evidence type="ECO:0000313" key="3">
    <source>
        <dbReference type="RefSeq" id="XP_004488955.1"/>
    </source>
</evidence>
<dbReference type="InterPro" id="IPR008906">
    <property type="entry name" value="HATC_C_dom"/>
</dbReference>
<dbReference type="Proteomes" id="UP000087171">
    <property type="component" value="Chromosome Ca1"/>
</dbReference>
<dbReference type="InterPro" id="IPR025398">
    <property type="entry name" value="DUF4371"/>
</dbReference>
<dbReference type="InterPro" id="IPR006580">
    <property type="entry name" value="Znf_TTF"/>
</dbReference>
<dbReference type="Pfam" id="PF14291">
    <property type="entry name" value="DUF4371"/>
    <property type="match status" value="1"/>
</dbReference>
<dbReference type="OrthoDB" id="1922832at2759"/>
<dbReference type="InterPro" id="IPR055298">
    <property type="entry name" value="AtLOH3-like"/>
</dbReference>
<dbReference type="AlphaFoldDB" id="A0A1S2XGB8"/>